<evidence type="ECO:0000313" key="2">
    <source>
        <dbReference type="EMBL" id="CAC9974033.1"/>
    </source>
</evidence>
<dbReference type="SUPFAM" id="SSF51735">
    <property type="entry name" value="NAD(P)-binding Rossmann-fold domains"/>
    <property type="match status" value="1"/>
</dbReference>
<name>A0A9N8J0N3_9FLAO</name>
<comment type="similarity">
    <text evidence="1">Belongs to the short-chain dehydrogenases/reductases (SDR) family.</text>
</comment>
<dbReference type="Pfam" id="PF00106">
    <property type="entry name" value="adh_short"/>
    <property type="match status" value="1"/>
</dbReference>
<proteinExistence type="inferred from homology"/>
<sequence length="222" mass="23931">MNKLYKTAVITGISSGIGLALIKKLLNENYNVIGTTRSGKLDDFSHSNLQVISLEATNQESRENAIKEILAITTDIDLLVNNAGIAPDAFSNQPDFDSFTETIDTNVTSVIFFTESLLKNIKTGGKIAFISSSMGLLKNAAPNGTAYRISKNAINMYAAMLATRVIDKEIIVTPIHPGWVQTKLGGNQAPFTTEDSADGIYNAILLNTASGKFWDITIPGLD</sequence>
<accession>A0A9N8J0N3</accession>
<dbReference type="PANTHER" id="PTHR45458">
    <property type="entry name" value="SHORT-CHAIN DEHYDROGENASE/REDUCTASE SDR"/>
    <property type="match status" value="1"/>
</dbReference>
<organism evidence="2 3">
    <name type="scientific">Flavobacterium panici</name>
    <dbReference type="NCBI Taxonomy" id="2654843"/>
    <lineage>
        <taxon>Bacteria</taxon>
        <taxon>Pseudomonadati</taxon>
        <taxon>Bacteroidota</taxon>
        <taxon>Flavobacteriia</taxon>
        <taxon>Flavobacteriales</taxon>
        <taxon>Flavobacteriaceae</taxon>
        <taxon>Flavobacterium</taxon>
    </lineage>
</organism>
<dbReference type="GO" id="GO:0016616">
    <property type="term" value="F:oxidoreductase activity, acting on the CH-OH group of donors, NAD or NADP as acceptor"/>
    <property type="evidence" value="ECO:0007669"/>
    <property type="project" value="TreeGrafter"/>
</dbReference>
<dbReference type="PRINTS" id="PR00081">
    <property type="entry name" value="GDHRDH"/>
</dbReference>
<dbReference type="InterPro" id="IPR052184">
    <property type="entry name" value="SDR_enzymes"/>
</dbReference>
<comment type="caution">
    <text evidence="2">The sequence shown here is derived from an EMBL/GenBank/DDBJ whole genome shotgun (WGS) entry which is preliminary data.</text>
</comment>
<dbReference type="Gene3D" id="3.40.50.720">
    <property type="entry name" value="NAD(P)-binding Rossmann-like Domain"/>
    <property type="match status" value="1"/>
</dbReference>
<dbReference type="AlphaFoldDB" id="A0A9N8J0N3"/>
<dbReference type="InterPro" id="IPR002347">
    <property type="entry name" value="SDR_fam"/>
</dbReference>
<protein>
    <submittedName>
        <fullName evidence="2">SDR family NAD(P)-dependent oxidoreductase</fullName>
    </submittedName>
</protein>
<dbReference type="RefSeq" id="WP_180857345.1">
    <property type="nucleotide sequence ID" value="NZ_CAIJDE010000036.1"/>
</dbReference>
<evidence type="ECO:0000313" key="3">
    <source>
        <dbReference type="Proteomes" id="UP000533639"/>
    </source>
</evidence>
<dbReference type="PANTHER" id="PTHR45458:SF1">
    <property type="entry name" value="SHORT CHAIN DEHYDROGENASE"/>
    <property type="match status" value="1"/>
</dbReference>
<dbReference type="InterPro" id="IPR036291">
    <property type="entry name" value="NAD(P)-bd_dom_sf"/>
</dbReference>
<reference evidence="2 3" key="1">
    <citation type="submission" date="2020-06" db="EMBL/GenBank/DDBJ databases">
        <authorList>
            <person name="Criscuolo A."/>
        </authorList>
    </citation>
    <scope>NUCLEOTIDE SEQUENCE [LARGE SCALE GENOMIC DNA]</scope>
    <source>
        <strain evidence="2">PXU-55</strain>
    </source>
</reference>
<dbReference type="PRINTS" id="PR00080">
    <property type="entry name" value="SDRFAMILY"/>
</dbReference>
<dbReference type="EMBL" id="CAIJDE010000036">
    <property type="protein sequence ID" value="CAC9974033.1"/>
    <property type="molecule type" value="Genomic_DNA"/>
</dbReference>
<gene>
    <name evidence="2" type="ORF">FLAPXU55_01726</name>
</gene>
<evidence type="ECO:0000256" key="1">
    <source>
        <dbReference type="RuleBase" id="RU000363"/>
    </source>
</evidence>
<dbReference type="Proteomes" id="UP000533639">
    <property type="component" value="Unassembled WGS sequence"/>
</dbReference>
<keyword evidence="3" id="KW-1185">Reference proteome</keyword>